<reference evidence="1 2" key="1">
    <citation type="submission" date="2024-11" db="EMBL/GenBank/DDBJ databases">
        <title>A near-complete genome assembly of Cinchona calisaya.</title>
        <authorList>
            <person name="Lian D.C."/>
            <person name="Zhao X.W."/>
            <person name="Wei L."/>
        </authorList>
    </citation>
    <scope>NUCLEOTIDE SEQUENCE [LARGE SCALE GENOMIC DNA]</scope>
    <source>
        <tissue evidence="1">Nenye</tissue>
    </source>
</reference>
<organism evidence="1 2">
    <name type="scientific">Cinchona calisaya</name>
    <dbReference type="NCBI Taxonomy" id="153742"/>
    <lineage>
        <taxon>Eukaryota</taxon>
        <taxon>Viridiplantae</taxon>
        <taxon>Streptophyta</taxon>
        <taxon>Embryophyta</taxon>
        <taxon>Tracheophyta</taxon>
        <taxon>Spermatophyta</taxon>
        <taxon>Magnoliopsida</taxon>
        <taxon>eudicotyledons</taxon>
        <taxon>Gunneridae</taxon>
        <taxon>Pentapetalae</taxon>
        <taxon>asterids</taxon>
        <taxon>lamiids</taxon>
        <taxon>Gentianales</taxon>
        <taxon>Rubiaceae</taxon>
        <taxon>Cinchonoideae</taxon>
        <taxon>Cinchoneae</taxon>
        <taxon>Cinchona</taxon>
    </lineage>
</organism>
<keyword evidence="2" id="KW-1185">Reference proteome</keyword>
<sequence length="176" mass="20178">MTRPDISFAVNKLCQYMHARTDVHWKAIKWLLRYLASAISYGLFVTHNPSCHIQYYTNSDWGDCNDDPRSINGDAIYLGCNLVSWDAKKQPTVARLYIGSEYKSLENGMAEVFWIQSLLTELDLSPSVPAILWCDNIGAIYFTSNHIFHARTKHIELDYHTIRKKVGSGQLQAHCH</sequence>
<comment type="caution">
    <text evidence="1">The sequence shown here is derived from an EMBL/GenBank/DDBJ whole genome shotgun (WGS) entry which is preliminary data.</text>
</comment>
<evidence type="ECO:0000313" key="1">
    <source>
        <dbReference type="EMBL" id="KAL3537915.1"/>
    </source>
</evidence>
<dbReference type="PANTHER" id="PTHR11439">
    <property type="entry name" value="GAG-POL-RELATED RETROTRANSPOSON"/>
    <property type="match status" value="1"/>
</dbReference>
<dbReference type="SUPFAM" id="SSF56672">
    <property type="entry name" value="DNA/RNA polymerases"/>
    <property type="match status" value="1"/>
</dbReference>
<accession>A0ABD3B2Z0</accession>
<proteinExistence type="predicted"/>
<protein>
    <submittedName>
        <fullName evidence="1">Uncharacterized protein</fullName>
    </submittedName>
</protein>
<evidence type="ECO:0000313" key="2">
    <source>
        <dbReference type="Proteomes" id="UP001630127"/>
    </source>
</evidence>
<dbReference type="PANTHER" id="PTHR11439:SF450">
    <property type="entry name" value="REVERSE TRANSCRIPTASE TY1_COPIA-TYPE DOMAIN-CONTAINING PROTEIN"/>
    <property type="match status" value="1"/>
</dbReference>
<gene>
    <name evidence="1" type="ORF">ACH5RR_001281</name>
</gene>
<dbReference type="Proteomes" id="UP001630127">
    <property type="component" value="Unassembled WGS sequence"/>
</dbReference>
<dbReference type="CDD" id="cd09272">
    <property type="entry name" value="RNase_HI_RT_Ty1"/>
    <property type="match status" value="1"/>
</dbReference>
<dbReference type="AlphaFoldDB" id="A0ABD3B2Z0"/>
<dbReference type="EMBL" id="JBJUIK010000001">
    <property type="protein sequence ID" value="KAL3537915.1"/>
    <property type="molecule type" value="Genomic_DNA"/>
</dbReference>
<name>A0ABD3B2Z0_9GENT</name>
<dbReference type="InterPro" id="IPR043502">
    <property type="entry name" value="DNA/RNA_pol_sf"/>
</dbReference>